<dbReference type="SUPFAM" id="SSF46689">
    <property type="entry name" value="Homeodomain-like"/>
    <property type="match status" value="1"/>
</dbReference>
<dbReference type="Pfam" id="PF14278">
    <property type="entry name" value="TetR_C_8"/>
    <property type="match status" value="1"/>
</dbReference>
<dbReference type="RefSeq" id="WP_188738426.1">
    <property type="nucleotide sequence ID" value="NZ_BMLW01000023.1"/>
</dbReference>
<dbReference type="InterPro" id="IPR050624">
    <property type="entry name" value="HTH-type_Tx_Regulator"/>
</dbReference>
<reference evidence="7" key="1">
    <citation type="journal article" date="2019" name="Int. J. Syst. Evol. Microbiol.">
        <title>The Global Catalogue of Microorganisms (GCM) 10K type strain sequencing project: providing services to taxonomists for standard genome sequencing and annotation.</title>
        <authorList>
            <consortium name="The Broad Institute Genomics Platform"/>
            <consortium name="The Broad Institute Genome Sequencing Center for Infectious Disease"/>
            <person name="Wu L."/>
            <person name="Ma J."/>
        </authorList>
    </citation>
    <scope>NUCLEOTIDE SEQUENCE [LARGE SCALE GENOMIC DNA]</scope>
    <source>
        <strain evidence="7">CGMCC 1.7693</strain>
    </source>
</reference>
<dbReference type="PROSITE" id="PS50977">
    <property type="entry name" value="HTH_TETR_2"/>
    <property type="match status" value="1"/>
</dbReference>
<keyword evidence="1" id="KW-0678">Repressor</keyword>
<evidence type="ECO:0000259" key="5">
    <source>
        <dbReference type="PROSITE" id="PS50977"/>
    </source>
</evidence>
<dbReference type="Proteomes" id="UP000641206">
    <property type="component" value="Unassembled WGS sequence"/>
</dbReference>
<keyword evidence="4" id="KW-0472">Membrane</keyword>
<evidence type="ECO:0000256" key="4">
    <source>
        <dbReference type="SAM" id="Phobius"/>
    </source>
</evidence>
<dbReference type="InterPro" id="IPR009057">
    <property type="entry name" value="Homeodomain-like_sf"/>
</dbReference>
<evidence type="ECO:0000256" key="3">
    <source>
        <dbReference type="PROSITE-ProRule" id="PRU00335"/>
    </source>
</evidence>
<protein>
    <submittedName>
        <fullName evidence="6">TetR family transcriptional regulator</fullName>
    </submittedName>
</protein>
<dbReference type="InterPro" id="IPR001647">
    <property type="entry name" value="HTH_TetR"/>
</dbReference>
<evidence type="ECO:0000313" key="6">
    <source>
        <dbReference type="EMBL" id="GGP16903.1"/>
    </source>
</evidence>
<evidence type="ECO:0000256" key="2">
    <source>
        <dbReference type="ARBA" id="ARBA00023125"/>
    </source>
</evidence>
<keyword evidence="4" id="KW-1133">Transmembrane helix</keyword>
<evidence type="ECO:0000313" key="7">
    <source>
        <dbReference type="Proteomes" id="UP000641206"/>
    </source>
</evidence>
<evidence type="ECO:0000256" key="1">
    <source>
        <dbReference type="ARBA" id="ARBA00022491"/>
    </source>
</evidence>
<organism evidence="6 7">
    <name type="scientific">Oceanobacillus neutriphilus</name>
    <dbReference type="NCBI Taxonomy" id="531815"/>
    <lineage>
        <taxon>Bacteria</taxon>
        <taxon>Bacillati</taxon>
        <taxon>Bacillota</taxon>
        <taxon>Bacilli</taxon>
        <taxon>Bacillales</taxon>
        <taxon>Bacillaceae</taxon>
        <taxon>Oceanobacillus</taxon>
    </lineage>
</organism>
<name>A0ABQ2P3F6_9BACI</name>
<dbReference type="InterPro" id="IPR039532">
    <property type="entry name" value="TetR_C_Firmicutes"/>
</dbReference>
<keyword evidence="7" id="KW-1185">Reference proteome</keyword>
<sequence length="197" mass="23147">MGNTNDLRVVKTKQLLKETLLSLLEKIEFEEITIKKLTERAQINRSTFYAHFYDKFDLLEKTINDELVSFVEEVAPKSEEELTLTDIPNPFYLRATQYIYQHGEFFKLMMGENGIPSFQQRFLKIIEKYMTEHLGKFHPDPQRMEIPKELFIYYVAHGYVGVISYWLESGMKYSPEYMAEKLSIMTIDGPFSVAGLK</sequence>
<dbReference type="PANTHER" id="PTHR43479">
    <property type="entry name" value="ACREF/ENVCD OPERON REPRESSOR-RELATED"/>
    <property type="match status" value="1"/>
</dbReference>
<proteinExistence type="predicted"/>
<gene>
    <name evidence="6" type="ORF">GCM10011346_50720</name>
</gene>
<keyword evidence="2 3" id="KW-0238">DNA-binding</keyword>
<feature type="DNA-binding region" description="H-T-H motif" evidence="3">
    <location>
        <begin position="33"/>
        <end position="52"/>
    </location>
</feature>
<dbReference type="PANTHER" id="PTHR43479:SF7">
    <property type="entry name" value="TETR-FAMILY TRANSCRIPTIONAL REGULATOR"/>
    <property type="match status" value="1"/>
</dbReference>
<feature type="domain" description="HTH tetR-type" evidence="5">
    <location>
        <begin position="10"/>
        <end position="70"/>
    </location>
</feature>
<dbReference type="EMBL" id="BMLW01000023">
    <property type="protein sequence ID" value="GGP16903.1"/>
    <property type="molecule type" value="Genomic_DNA"/>
</dbReference>
<keyword evidence="4" id="KW-0812">Transmembrane</keyword>
<dbReference type="Gene3D" id="1.10.357.10">
    <property type="entry name" value="Tetracycline Repressor, domain 2"/>
    <property type="match status" value="1"/>
</dbReference>
<comment type="caution">
    <text evidence="6">The sequence shown here is derived from an EMBL/GenBank/DDBJ whole genome shotgun (WGS) entry which is preliminary data.</text>
</comment>
<accession>A0ABQ2P3F6</accession>
<feature type="transmembrane region" description="Helical" evidence="4">
    <location>
        <begin position="150"/>
        <end position="167"/>
    </location>
</feature>